<dbReference type="EMBL" id="CP021431">
    <property type="protein sequence ID" value="ARU01132.1"/>
    <property type="molecule type" value="Genomic_DNA"/>
</dbReference>
<sequence>MTKTDLGTGAKTGMTVDDALAALGSDPDKAAEMARHHKVGRAYLGVTTPAIEAVAKTWRETLDLDARLALAADLWASDVHEGRIAAARLLTQARIRPDDSAAWDMITAWVPACDGAAIAEQVAIAGQKRLVAEPARFDALADWVTADHLWTRAAVLAFTLPWTKQNNPKPADLALRDRALDWAGRLAGDPHKVIQTALVDWLASLAKHDPAIAQAFVDRYGAAMKPYALKSARHRLG</sequence>
<evidence type="ECO:0000313" key="2">
    <source>
        <dbReference type="Proteomes" id="UP000195273"/>
    </source>
</evidence>
<dbReference type="STRING" id="1122181.GCA_000382265_02483"/>
<dbReference type="SUPFAM" id="SSF48371">
    <property type="entry name" value="ARM repeat"/>
    <property type="match status" value="1"/>
</dbReference>
<evidence type="ECO:0000313" key="1">
    <source>
        <dbReference type="EMBL" id="ARU01132.1"/>
    </source>
</evidence>
<dbReference type="InterPro" id="IPR014825">
    <property type="entry name" value="DNA_alkylation"/>
</dbReference>
<protein>
    <submittedName>
        <fullName evidence="1">DNA alkylation repair enzyme</fullName>
    </submittedName>
</protein>
<keyword evidence="2" id="KW-1185">Reference proteome</keyword>
<dbReference type="Pfam" id="PF08713">
    <property type="entry name" value="DNA_alkylation"/>
    <property type="match status" value="1"/>
</dbReference>
<dbReference type="Gene3D" id="1.25.10.90">
    <property type="match status" value="1"/>
</dbReference>
<dbReference type="AlphaFoldDB" id="A0A1Y0ECS5"/>
<reference evidence="1 2" key="1">
    <citation type="submission" date="2017-05" db="EMBL/GenBank/DDBJ databases">
        <title>Genome Sequence of Loktanella vestfoldensis Strain SMR4r Isolated from a Culture of the Diatom Skeletonema marinoi.</title>
        <authorList>
            <person name="Topel M."/>
            <person name="Pinder M.I.M."/>
            <person name="Johansson O.N."/>
            <person name="Kourtchenko O."/>
            <person name="Godhe A."/>
            <person name="Clarke A.K."/>
        </authorList>
    </citation>
    <scope>NUCLEOTIDE SEQUENCE [LARGE SCALE GENOMIC DNA]</scope>
    <source>
        <strain evidence="1 2">SMR4r</strain>
    </source>
</reference>
<name>A0A1Y0ECS5_9RHOB</name>
<gene>
    <name evidence="1" type="ORF">LOKVESSMR4R_01819</name>
</gene>
<dbReference type="InterPro" id="IPR016024">
    <property type="entry name" value="ARM-type_fold"/>
</dbReference>
<dbReference type="CDD" id="cd06561">
    <property type="entry name" value="AlkD_like"/>
    <property type="match status" value="1"/>
</dbReference>
<dbReference type="Proteomes" id="UP000195273">
    <property type="component" value="Chromosome"/>
</dbReference>
<accession>A0A1Y0ECS5</accession>
<dbReference type="KEGG" id="lvs:LOKVESSMR4R_01819"/>
<proteinExistence type="predicted"/>
<organism evidence="1 2">
    <name type="scientific">Yoonia vestfoldensis</name>
    <dbReference type="NCBI Taxonomy" id="245188"/>
    <lineage>
        <taxon>Bacteria</taxon>
        <taxon>Pseudomonadati</taxon>
        <taxon>Pseudomonadota</taxon>
        <taxon>Alphaproteobacteria</taxon>
        <taxon>Rhodobacterales</taxon>
        <taxon>Paracoccaceae</taxon>
        <taxon>Yoonia</taxon>
    </lineage>
</organism>